<feature type="compositionally biased region" description="Acidic residues" evidence="1">
    <location>
        <begin position="172"/>
        <end position="181"/>
    </location>
</feature>
<feature type="chain" id="PRO_5028312943" evidence="3">
    <location>
        <begin position="23"/>
        <end position="289"/>
    </location>
</feature>
<feature type="compositionally biased region" description="Basic and acidic residues" evidence="1">
    <location>
        <begin position="222"/>
        <end position="239"/>
    </location>
</feature>
<sequence length="289" mass="31655">MTTKAIKVLPMLMWILLNPASSSNVTGPSPFAYPTAFTTLPTSTKAQEATQDLTTNTTVTEIYYEENNNTATSASSTAQPALALTPTTPTKPTPKSETSSTWLVLILFAIVLLMVFVGCCYSMRKHYLGETSSVGRLLLGVREGLRTGINNLEDRMGVRLWPGGKRGRKDDVEESQVEEEGQQSHDKGKGGLCPRAVCVETKQEHKEEDSETSDDYSSMEGDDLKERAMNRQKEEERNQSENNDEEDTSSASDGDQNAEEEKNGSEMVALVNSPPEDGENTNLCDVTAL</sequence>
<evidence type="ECO:0000313" key="5">
    <source>
        <dbReference type="RefSeq" id="XP_028263230.1"/>
    </source>
</evidence>
<evidence type="ECO:0000256" key="1">
    <source>
        <dbReference type="SAM" id="MobiDB-lite"/>
    </source>
</evidence>
<feature type="region of interest" description="Disordered" evidence="1">
    <location>
        <begin position="158"/>
        <end position="289"/>
    </location>
</feature>
<evidence type="ECO:0000256" key="3">
    <source>
        <dbReference type="SAM" id="SignalP"/>
    </source>
</evidence>
<keyword evidence="2" id="KW-1133">Transmembrane helix</keyword>
<protein>
    <submittedName>
        <fullName evidence="5">Uncharacterized protein LOC114437053</fullName>
    </submittedName>
</protein>
<accession>A0A6P7I5B7</accession>
<feature type="transmembrane region" description="Helical" evidence="2">
    <location>
        <begin position="102"/>
        <end position="123"/>
    </location>
</feature>
<reference evidence="5" key="1">
    <citation type="submission" date="2025-08" db="UniProtKB">
        <authorList>
            <consortium name="RefSeq"/>
        </authorList>
    </citation>
    <scope>IDENTIFICATION</scope>
</reference>
<dbReference type="InParanoid" id="A0A6P7I5B7"/>
<keyword evidence="3" id="KW-0732">Signal</keyword>
<dbReference type="RefSeq" id="XP_028263230.1">
    <property type="nucleotide sequence ID" value="XM_028407429.1"/>
</dbReference>
<feature type="compositionally biased region" description="Polar residues" evidence="1">
    <location>
        <begin position="280"/>
        <end position="289"/>
    </location>
</feature>
<dbReference type="GeneID" id="114437053"/>
<feature type="region of interest" description="Disordered" evidence="1">
    <location>
        <begin position="70"/>
        <end position="97"/>
    </location>
</feature>
<organism evidence="4 5">
    <name type="scientific">Parambassis ranga</name>
    <name type="common">Indian glassy fish</name>
    <dbReference type="NCBI Taxonomy" id="210632"/>
    <lineage>
        <taxon>Eukaryota</taxon>
        <taxon>Metazoa</taxon>
        <taxon>Chordata</taxon>
        <taxon>Craniata</taxon>
        <taxon>Vertebrata</taxon>
        <taxon>Euteleostomi</taxon>
        <taxon>Actinopterygii</taxon>
        <taxon>Neopterygii</taxon>
        <taxon>Teleostei</taxon>
        <taxon>Neoteleostei</taxon>
        <taxon>Acanthomorphata</taxon>
        <taxon>Ovalentaria</taxon>
        <taxon>Ambassidae</taxon>
        <taxon>Parambassis</taxon>
    </lineage>
</organism>
<name>A0A6P7I5B7_9TELE</name>
<keyword evidence="2" id="KW-0472">Membrane</keyword>
<keyword evidence="2" id="KW-0812">Transmembrane</keyword>
<proteinExistence type="predicted"/>
<evidence type="ECO:0000256" key="2">
    <source>
        <dbReference type="SAM" id="Phobius"/>
    </source>
</evidence>
<feature type="signal peptide" evidence="3">
    <location>
        <begin position="1"/>
        <end position="22"/>
    </location>
</feature>
<gene>
    <name evidence="5" type="primary">LOC114437053</name>
</gene>
<dbReference type="Proteomes" id="UP000515145">
    <property type="component" value="Chromosome 1"/>
</dbReference>
<evidence type="ECO:0000313" key="4">
    <source>
        <dbReference type="Proteomes" id="UP000515145"/>
    </source>
</evidence>
<keyword evidence="4" id="KW-1185">Reference proteome</keyword>
<dbReference type="AlphaFoldDB" id="A0A6P7I5B7"/>
<dbReference type="OrthoDB" id="8963726at2759"/>